<dbReference type="Proteomes" id="UP000005666">
    <property type="component" value="Chromosome 1"/>
</dbReference>
<dbReference type="GO" id="GO:0005634">
    <property type="term" value="C:nucleus"/>
    <property type="evidence" value="ECO:0007669"/>
    <property type="project" value="UniProtKB-SubCell"/>
</dbReference>
<gene>
    <name evidence="7" type="primary">TPHA0A05250</name>
    <name evidence="7" type="ordered locus">TPHA_0A05250</name>
</gene>
<keyword evidence="8" id="KW-1185">Reference proteome</keyword>
<evidence type="ECO:0000256" key="5">
    <source>
        <dbReference type="SAM" id="MobiDB-lite"/>
    </source>
</evidence>
<dbReference type="GeneID" id="11532476"/>
<feature type="compositionally biased region" description="Basic and acidic residues" evidence="5">
    <location>
        <begin position="110"/>
        <end position="120"/>
    </location>
</feature>
<dbReference type="eggNOG" id="KOG0627">
    <property type="taxonomic scope" value="Eukaryota"/>
</dbReference>
<dbReference type="InterPro" id="IPR036388">
    <property type="entry name" value="WH-like_DNA-bd_sf"/>
</dbReference>
<comment type="similarity">
    <text evidence="4">Belongs to the HSF family.</text>
</comment>
<comment type="subcellular location">
    <subcellularLocation>
        <location evidence="1">Nucleus</location>
    </subcellularLocation>
</comment>
<name>G8BNX2_TETPH</name>
<dbReference type="AlphaFoldDB" id="G8BNX2"/>
<organism evidence="7 8">
    <name type="scientific">Tetrapisispora phaffii (strain ATCC 24235 / CBS 4417 / NBRC 1672 / NRRL Y-8282 / UCD 70-5)</name>
    <name type="common">Yeast</name>
    <name type="synonym">Fabospora phaffii</name>
    <dbReference type="NCBI Taxonomy" id="1071381"/>
    <lineage>
        <taxon>Eukaryota</taxon>
        <taxon>Fungi</taxon>
        <taxon>Dikarya</taxon>
        <taxon>Ascomycota</taxon>
        <taxon>Saccharomycotina</taxon>
        <taxon>Saccharomycetes</taxon>
        <taxon>Saccharomycetales</taxon>
        <taxon>Saccharomycetaceae</taxon>
        <taxon>Tetrapisispora</taxon>
    </lineage>
</organism>
<dbReference type="Pfam" id="PF00447">
    <property type="entry name" value="HSF_DNA-bind"/>
    <property type="match status" value="1"/>
</dbReference>
<dbReference type="InterPro" id="IPR036390">
    <property type="entry name" value="WH_DNA-bd_sf"/>
</dbReference>
<dbReference type="GO" id="GO:0003700">
    <property type="term" value="F:DNA-binding transcription factor activity"/>
    <property type="evidence" value="ECO:0007669"/>
    <property type="project" value="InterPro"/>
</dbReference>
<evidence type="ECO:0000256" key="3">
    <source>
        <dbReference type="ARBA" id="ARBA00023242"/>
    </source>
</evidence>
<keyword evidence="3" id="KW-0539">Nucleus</keyword>
<evidence type="ECO:0000259" key="6">
    <source>
        <dbReference type="SMART" id="SM00415"/>
    </source>
</evidence>
<proteinExistence type="inferred from homology"/>
<reference evidence="7 8" key="1">
    <citation type="journal article" date="2011" name="Proc. Natl. Acad. Sci. U.S.A.">
        <title>Evolutionary erosion of yeast sex chromosomes by mating-type switching accidents.</title>
        <authorList>
            <person name="Gordon J.L."/>
            <person name="Armisen D."/>
            <person name="Proux-Wera E."/>
            <person name="Oheigeartaigh S.S."/>
            <person name="Byrne K.P."/>
            <person name="Wolfe K.H."/>
        </authorList>
    </citation>
    <scope>NUCLEOTIDE SEQUENCE [LARGE SCALE GENOMIC DNA]</scope>
    <source>
        <strain evidence="8">ATCC 24235 / CBS 4417 / NBRC 1672 / NRRL Y-8282 / UCD 70-5</strain>
    </source>
</reference>
<dbReference type="Gene3D" id="1.10.10.10">
    <property type="entry name" value="Winged helix-like DNA-binding domain superfamily/Winged helix DNA-binding domain"/>
    <property type="match status" value="1"/>
</dbReference>
<protein>
    <recommendedName>
        <fullName evidence="6">HSF-type DNA-binding domain-containing protein</fullName>
    </recommendedName>
</protein>
<dbReference type="OrthoDB" id="60033at2759"/>
<dbReference type="SUPFAM" id="SSF46785">
    <property type="entry name" value="Winged helix' DNA-binding domain"/>
    <property type="match status" value="1"/>
</dbReference>
<evidence type="ECO:0000256" key="4">
    <source>
        <dbReference type="RuleBase" id="RU004020"/>
    </source>
</evidence>
<feature type="domain" description="HSF-type DNA-binding" evidence="6">
    <location>
        <begin position="1"/>
        <end position="152"/>
    </location>
</feature>
<evidence type="ECO:0000313" key="7">
    <source>
        <dbReference type="EMBL" id="CCE61600.1"/>
    </source>
</evidence>
<dbReference type="GO" id="GO:0043565">
    <property type="term" value="F:sequence-specific DNA binding"/>
    <property type="evidence" value="ECO:0007669"/>
    <property type="project" value="InterPro"/>
</dbReference>
<dbReference type="STRING" id="1071381.G8BNX2"/>
<accession>G8BNX2</accession>
<keyword evidence="2" id="KW-0238">DNA-binding</keyword>
<evidence type="ECO:0000256" key="2">
    <source>
        <dbReference type="ARBA" id="ARBA00023125"/>
    </source>
</evidence>
<dbReference type="PRINTS" id="PR00056">
    <property type="entry name" value="HSFDOMAIN"/>
</dbReference>
<evidence type="ECO:0000313" key="8">
    <source>
        <dbReference type="Proteomes" id="UP000005666"/>
    </source>
</evidence>
<evidence type="ECO:0000256" key="1">
    <source>
        <dbReference type="ARBA" id="ARBA00004123"/>
    </source>
</evidence>
<feature type="compositionally biased region" description="Polar residues" evidence="5">
    <location>
        <begin position="80"/>
        <end position="109"/>
    </location>
</feature>
<dbReference type="EMBL" id="HE612856">
    <property type="protein sequence ID" value="CCE61600.1"/>
    <property type="molecule type" value="Genomic_DNA"/>
</dbReference>
<dbReference type="SMART" id="SM00415">
    <property type="entry name" value="HSF"/>
    <property type="match status" value="1"/>
</dbReference>
<dbReference type="HOGENOM" id="CLU_454300_0_0_1"/>
<feature type="region of interest" description="Disordered" evidence="5">
    <location>
        <begin position="80"/>
        <end position="120"/>
    </location>
</feature>
<dbReference type="InterPro" id="IPR000232">
    <property type="entry name" value="HSF_DNA-bd"/>
</dbReference>
<sequence length="601" mass="68149">MKVFIHQLYSILDQSDLREWIHWIPDADGVFAIKPFHHNFSQKVLQKYFKHKNFTSFVRQLYMYGFHKLSPNKNVIDSKASLTSNTGKTSQTNSTSAKDSNSRKSNSLSDKSKGNSENAKNGKEDIEWYFTHPSGLFHKGSDVVTLNKIQRKGIGFGRDGKRKNILTRLDVCYIEHPDTMHQTTETNYGYNMPNSEDQFQYSTYEENEVRNQSIYNMYNNNMSQNSDLNVLRIQNNGDNSSINNTNNVFRRHSSNNSIYSNPQLAIENEHNINVPHKSFSDQEPQHVTQPFSYKSDLNNYHTQQKNVPSSNMSYVLHNNSGNNANRLSPISSSYQSISNNIKNTTPIVPLLSRLPNRMLNPIKPLTSPPSLINNSNLGDNVYKTKSESSISASLGGSSNESNMGHLNERSSSYFLSPYTSNNIKSVNSKNTSESFKGNLLKSERKEKLLTDTLLIISTFSKNLYEVNINQGLNLLYLVADFQNTIYRLQEQLDTLKELENVSQNKHVTDFGSENLSSQAPTASIMSTGDPYISSVYNTNASQNSIYEVHSYNYKLANSKSPTSSLRPNYFPSLPSFQNRFEENITSKGPLINKGTKDVFKG</sequence>
<dbReference type="RefSeq" id="XP_003684034.1">
    <property type="nucleotide sequence ID" value="XM_003683986.1"/>
</dbReference>
<dbReference type="KEGG" id="tpf:TPHA_0A05250"/>